<sequence length="83" mass="8869">MNGSAQRILPRSRQGENSGTAHGEVKAGEKRSKWKVQSAQLRLAMKASQGDSLAVAALTAEAHSVRSKLKVPICLSPITVFQV</sequence>
<keyword evidence="3" id="KW-1185">Reference proteome</keyword>
<dbReference type="Proteomes" id="UP001491310">
    <property type="component" value="Unassembled WGS sequence"/>
</dbReference>
<dbReference type="EMBL" id="JALJOT010000007">
    <property type="protein sequence ID" value="KAK9908823.1"/>
    <property type="molecule type" value="Genomic_DNA"/>
</dbReference>
<protein>
    <submittedName>
        <fullName evidence="2">Uncharacterized protein</fullName>
    </submittedName>
</protein>
<accession>A0ABR2YP67</accession>
<evidence type="ECO:0000256" key="1">
    <source>
        <dbReference type="SAM" id="MobiDB-lite"/>
    </source>
</evidence>
<reference evidence="2 3" key="1">
    <citation type="journal article" date="2024" name="Nat. Commun.">
        <title>Phylogenomics reveals the evolutionary origins of lichenization in chlorophyte algae.</title>
        <authorList>
            <person name="Puginier C."/>
            <person name="Libourel C."/>
            <person name="Otte J."/>
            <person name="Skaloud P."/>
            <person name="Haon M."/>
            <person name="Grisel S."/>
            <person name="Petersen M."/>
            <person name="Berrin J.G."/>
            <person name="Delaux P.M."/>
            <person name="Dal Grande F."/>
            <person name="Keller J."/>
        </authorList>
    </citation>
    <scope>NUCLEOTIDE SEQUENCE [LARGE SCALE GENOMIC DNA]</scope>
    <source>
        <strain evidence="2 3">SAG 216-7</strain>
    </source>
</reference>
<name>A0ABR2YP67_9CHLO</name>
<evidence type="ECO:0000313" key="3">
    <source>
        <dbReference type="Proteomes" id="UP001491310"/>
    </source>
</evidence>
<proteinExistence type="predicted"/>
<gene>
    <name evidence="2" type="ORF">WJX75_003381</name>
</gene>
<comment type="caution">
    <text evidence="2">The sequence shown here is derived from an EMBL/GenBank/DDBJ whole genome shotgun (WGS) entry which is preliminary data.</text>
</comment>
<feature type="region of interest" description="Disordered" evidence="1">
    <location>
        <begin position="1"/>
        <end position="32"/>
    </location>
</feature>
<organism evidence="2 3">
    <name type="scientific">Coccomyxa subellipsoidea</name>
    <dbReference type="NCBI Taxonomy" id="248742"/>
    <lineage>
        <taxon>Eukaryota</taxon>
        <taxon>Viridiplantae</taxon>
        <taxon>Chlorophyta</taxon>
        <taxon>core chlorophytes</taxon>
        <taxon>Trebouxiophyceae</taxon>
        <taxon>Trebouxiophyceae incertae sedis</taxon>
        <taxon>Coccomyxaceae</taxon>
        <taxon>Coccomyxa</taxon>
    </lineage>
</organism>
<evidence type="ECO:0000313" key="2">
    <source>
        <dbReference type="EMBL" id="KAK9908823.1"/>
    </source>
</evidence>